<keyword evidence="1" id="KW-0645">Protease</keyword>
<name>A0A0G4I505_9ALVE</name>
<dbReference type="Gene3D" id="3.40.350.10">
    <property type="entry name" value="Creatinase/prolidase N-terminal domain"/>
    <property type="match status" value="1"/>
</dbReference>
<keyword evidence="3" id="KW-0378">Hydrolase</keyword>
<evidence type="ECO:0000256" key="2">
    <source>
        <dbReference type="ARBA" id="ARBA00022723"/>
    </source>
</evidence>
<keyword evidence="2" id="KW-0479">Metal-binding</keyword>
<dbReference type="InterPro" id="IPR029149">
    <property type="entry name" value="Creatin/AminoP/Spt16_N"/>
</dbReference>
<keyword evidence="5" id="KW-0482">Metalloprotease</keyword>
<dbReference type="VEuPathDB" id="CryptoDB:Cvel_35961"/>
<evidence type="ECO:0000256" key="1">
    <source>
        <dbReference type="ARBA" id="ARBA00022670"/>
    </source>
</evidence>
<dbReference type="InterPro" id="IPR052433">
    <property type="entry name" value="X-Pro_dipept-like"/>
</dbReference>
<dbReference type="GO" id="GO:0006508">
    <property type="term" value="P:proteolysis"/>
    <property type="evidence" value="ECO:0007669"/>
    <property type="project" value="UniProtKB-KW"/>
</dbReference>
<dbReference type="EMBL" id="CDMZ01005133">
    <property type="protein sequence ID" value="CEM52080.1"/>
    <property type="molecule type" value="Genomic_DNA"/>
</dbReference>
<protein>
    <recommendedName>
        <fullName evidence="6">Aminopeptidase P N-terminal domain-containing protein</fullName>
    </recommendedName>
</protein>
<dbReference type="PANTHER" id="PTHR48480">
    <property type="match status" value="1"/>
</dbReference>
<dbReference type="InterPro" id="IPR007865">
    <property type="entry name" value="Aminopep_P_N"/>
</dbReference>
<dbReference type="SUPFAM" id="SSF53092">
    <property type="entry name" value="Creatinase/prolidase N-terminal domain"/>
    <property type="match status" value="1"/>
</dbReference>
<sequence>MSAAKKVKTSHAAANGGGVHANGGISGMGAVDADRYSYLASNDAVRKITTETRAQLLKMAEGKLSKENSAICLAGGKSGQWDFYDNDTTWTFFRQEPYFRYLFGVNEPDLFGFICLSSGLSVLFIPKIPEEVWRVTGVPPTLEEYRQTYGLGQVHYLEDMNKVLQDLGLKKLFVMKGTNTDSGIETVTRPEFEGG</sequence>
<keyword evidence="4" id="KW-0224">Dipeptidase</keyword>
<organism evidence="7">
    <name type="scientific">Chromera velia CCMP2878</name>
    <dbReference type="NCBI Taxonomy" id="1169474"/>
    <lineage>
        <taxon>Eukaryota</taxon>
        <taxon>Sar</taxon>
        <taxon>Alveolata</taxon>
        <taxon>Colpodellida</taxon>
        <taxon>Chromeraceae</taxon>
        <taxon>Chromera</taxon>
    </lineage>
</organism>
<feature type="domain" description="Aminopeptidase P N-terminal" evidence="6">
    <location>
        <begin position="44"/>
        <end position="183"/>
    </location>
</feature>
<accession>A0A0G4I505</accession>
<reference evidence="7" key="1">
    <citation type="submission" date="2014-11" db="EMBL/GenBank/DDBJ databases">
        <authorList>
            <person name="Otto D Thomas"/>
            <person name="Naeem Raeece"/>
        </authorList>
    </citation>
    <scope>NUCLEOTIDE SEQUENCE</scope>
</reference>
<evidence type="ECO:0000256" key="4">
    <source>
        <dbReference type="ARBA" id="ARBA00022997"/>
    </source>
</evidence>
<dbReference type="PANTHER" id="PTHR48480:SF2">
    <property type="entry name" value="PEPTIDASE D"/>
    <property type="match status" value="1"/>
</dbReference>
<dbReference type="GO" id="GO:0070006">
    <property type="term" value="F:metalloaminopeptidase activity"/>
    <property type="evidence" value="ECO:0007669"/>
    <property type="project" value="InterPro"/>
</dbReference>
<proteinExistence type="predicted"/>
<dbReference type="GO" id="GO:0016805">
    <property type="term" value="F:dipeptidase activity"/>
    <property type="evidence" value="ECO:0007669"/>
    <property type="project" value="UniProtKB-KW"/>
</dbReference>
<dbReference type="AlphaFoldDB" id="A0A0G4I505"/>
<evidence type="ECO:0000256" key="3">
    <source>
        <dbReference type="ARBA" id="ARBA00022801"/>
    </source>
</evidence>
<dbReference type="SMART" id="SM01011">
    <property type="entry name" value="AMP_N"/>
    <property type="match status" value="1"/>
</dbReference>
<dbReference type="GO" id="GO:0030145">
    <property type="term" value="F:manganese ion binding"/>
    <property type="evidence" value="ECO:0007669"/>
    <property type="project" value="InterPro"/>
</dbReference>
<gene>
    <name evidence="7" type="ORF">Cvel_35961</name>
</gene>
<evidence type="ECO:0000256" key="5">
    <source>
        <dbReference type="ARBA" id="ARBA00023049"/>
    </source>
</evidence>
<evidence type="ECO:0000313" key="7">
    <source>
        <dbReference type="EMBL" id="CEM52080.1"/>
    </source>
</evidence>
<evidence type="ECO:0000259" key="6">
    <source>
        <dbReference type="SMART" id="SM01011"/>
    </source>
</evidence>
<dbReference type="Pfam" id="PF05195">
    <property type="entry name" value="AMP_N"/>
    <property type="match status" value="1"/>
</dbReference>